<dbReference type="PROSITE" id="PS50011">
    <property type="entry name" value="PROTEIN_KINASE_DOM"/>
    <property type="match status" value="1"/>
</dbReference>
<dbReference type="EnsemblPlants" id="ONIVA06G10540.1">
    <property type="protein sequence ID" value="ONIVA06G10540.1"/>
    <property type="gene ID" value="ONIVA06G10540"/>
</dbReference>
<dbReference type="GO" id="GO:0005524">
    <property type="term" value="F:ATP binding"/>
    <property type="evidence" value="ECO:0007669"/>
    <property type="project" value="InterPro"/>
</dbReference>
<dbReference type="Gramene" id="ONIVA06G10540.5">
    <property type="protein sequence ID" value="ONIVA06G10540.5"/>
    <property type="gene ID" value="ONIVA06G10540"/>
</dbReference>
<evidence type="ECO:0000313" key="8">
    <source>
        <dbReference type="Proteomes" id="UP000006591"/>
    </source>
</evidence>
<dbReference type="InterPro" id="IPR019775">
    <property type="entry name" value="WD40_repeat_CS"/>
</dbReference>
<accession>A0A0E0HNC9</accession>
<dbReference type="PANTHER" id="PTHR44662">
    <property type="entry name" value="WD REPEAT-CONTAINING PROTEIN 81"/>
    <property type="match status" value="1"/>
</dbReference>
<name>A0A0E0HNC9_ORYNI</name>
<dbReference type="Gramene" id="ONIVA06G10540.3">
    <property type="protein sequence ID" value="ONIVA06G10540.3"/>
    <property type="gene ID" value="ONIVA06G10540"/>
</dbReference>
<dbReference type="SUPFAM" id="SSF81837">
    <property type="entry name" value="BEACH domain"/>
    <property type="match status" value="1"/>
</dbReference>
<dbReference type="OMA" id="NKMESCA"/>
<dbReference type="Proteomes" id="UP000006591">
    <property type="component" value="Chromosome 6"/>
</dbReference>
<dbReference type="Pfam" id="PF00400">
    <property type="entry name" value="WD40"/>
    <property type="match status" value="2"/>
</dbReference>
<dbReference type="InterPro" id="IPR001680">
    <property type="entry name" value="WD40_rpt"/>
</dbReference>
<dbReference type="PROSITE" id="PS00678">
    <property type="entry name" value="WD_REPEATS_1"/>
    <property type="match status" value="1"/>
</dbReference>
<dbReference type="GO" id="GO:0004672">
    <property type="term" value="F:protein kinase activity"/>
    <property type="evidence" value="ECO:0007669"/>
    <property type="project" value="InterPro"/>
</dbReference>
<reference evidence="7" key="1">
    <citation type="submission" date="2015-04" db="UniProtKB">
        <authorList>
            <consortium name="EnsemblPlants"/>
        </authorList>
    </citation>
    <scope>IDENTIFICATION</scope>
    <source>
        <strain evidence="7">SL10</strain>
    </source>
</reference>
<proteinExistence type="predicted"/>
<keyword evidence="1 3" id="KW-0853">WD repeat</keyword>
<reference evidence="7" key="2">
    <citation type="submission" date="2018-04" db="EMBL/GenBank/DDBJ databases">
        <title>OnivRS2 (Oryza nivara Reference Sequence Version 2).</title>
        <authorList>
            <person name="Zhang J."/>
            <person name="Kudrna D."/>
            <person name="Lee S."/>
            <person name="Talag J."/>
            <person name="Rajasekar S."/>
            <person name="Welchert J."/>
            <person name="Hsing Y.-I."/>
            <person name="Wing R.A."/>
        </authorList>
    </citation>
    <scope>NUCLEOTIDE SEQUENCE [LARGE SCALE GENOMIC DNA]</scope>
    <source>
        <strain evidence="7">SL10</strain>
    </source>
</reference>
<evidence type="ECO:0000313" key="7">
    <source>
        <dbReference type="EnsemblPlants" id="ONIVA06G10540.2"/>
    </source>
</evidence>
<dbReference type="PROSITE" id="PS50294">
    <property type="entry name" value="WD_REPEATS_REGION"/>
    <property type="match status" value="1"/>
</dbReference>
<dbReference type="SUPFAM" id="SSF56112">
    <property type="entry name" value="Protein kinase-like (PK-like)"/>
    <property type="match status" value="2"/>
</dbReference>
<dbReference type="Gene3D" id="1.10.510.10">
    <property type="entry name" value="Transferase(Phosphotransferase) domain 1"/>
    <property type="match status" value="2"/>
</dbReference>
<feature type="repeat" description="WD" evidence="3">
    <location>
        <begin position="1373"/>
        <end position="1413"/>
    </location>
</feature>
<keyword evidence="2" id="KW-0677">Repeat</keyword>
<dbReference type="SMART" id="SM00320">
    <property type="entry name" value="WD40"/>
    <property type="match status" value="4"/>
</dbReference>
<dbReference type="SMART" id="SM01026">
    <property type="entry name" value="Beach"/>
    <property type="match status" value="1"/>
</dbReference>
<evidence type="ECO:0000256" key="3">
    <source>
        <dbReference type="PROSITE-ProRule" id="PRU00221"/>
    </source>
</evidence>
<dbReference type="SMART" id="SM00220">
    <property type="entry name" value="S_TKc"/>
    <property type="match status" value="1"/>
</dbReference>
<evidence type="ECO:0000259" key="5">
    <source>
        <dbReference type="PROSITE" id="PS50011"/>
    </source>
</evidence>
<feature type="domain" description="BEACH" evidence="6">
    <location>
        <begin position="315"/>
        <end position="597"/>
    </location>
</feature>
<dbReference type="Gramene" id="ONIVA06G10540.4">
    <property type="protein sequence ID" value="ONIVA06G10540.4"/>
    <property type="gene ID" value="ONIVA06G10540"/>
</dbReference>
<evidence type="ECO:0000256" key="2">
    <source>
        <dbReference type="ARBA" id="ARBA00022737"/>
    </source>
</evidence>
<dbReference type="Pfam" id="PF02138">
    <property type="entry name" value="Beach"/>
    <property type="match status" value="1"/>
</dbReference>
<dbReference type="STRING" id="4536.A0A0E0HNC9"/>
<dbReference type="Pfam" id="PF00069">
    <property type="entry name" value="Pkinase"/>
    <property type="match status" value="1"/>
</dbReference>
<dbReference type="Gramene" id="ONIVA06G10540.1">
    <property type="protein sequence ID" value="ONIVA06G10540.1"/>
    <property type="gene ID" value="ONIVA06G10540"/>
</dbReference>
<evidence type="ECO:0000259" key="6">
    <source>
        <dbReference type="PROSITE" id="PS50197"/>
    </source>
</evidence>
<organism evidence="7">
    <name type="scientific">Oryza nivara</name>
    <name type="common">Indian wild rice</name>
    <name type="synonym">Oryza sativa f. spontanea</name>
    <dbReference type="NCBI Taxonomy" id="4536"/>
    <lineage>
        <taxon>Eukaryota</taxon>
        <taxon>Viridiplantae</taxon>
        <taxon>Streptophyta</taxon>
        <taxon>Embryophyta</taxon>
        <taxon>Tracheophyta</taxon>
        <taxon>Spermatophyta</taxon>
        <taxon>Magnoliopsida</taxon>
        <taxon>Liliopsida</taxon>
        <taxon>Poales</taxon>
        <taxon>Poaceae</taxon>
        <taxon>BOP clade</taxon>
        <taxon>Oryzoideae</taxon>
        <taxon>Oryzeae</taxon>
        <taxon>Oryzinae</taxon>
        <taxon>Oryza</taxon>
    </lineage>
</organism>
<dbReference type="InterPro" id="IPR015943">
    <property type="entry name" value="WD40/YVTN_repeat-like_dom_sf"/>
</dbReference>
<dbReference type="InterPro" id="IPR052651">
    <property type="entry name" value="WDR81"/>
</dbReference>
<dbReference type="InterPro" id="IPR036372">
    <property type="entry name" value="BEACH_dom_sf"/>
</dbReference>
<evidence type="ECO:0000256" key="1">
    <source>
        <dbReference type="ARBA" id="ARBA00022574"/>
    </source>
</evidence>
<sequence>MVCSPEKAGAACPECLERRILSGLPGSCFSFVHGLHESPLPFASAAVVQIASDGAEECNGSQQSTGYFVLVGLHGGKALLDIQECENNSLENGSQIDLRGKESTDADDNHRKQSIISTITKLTPTQYLARAATSEIRELISSYLNLTTEESVMNSLNLLSENKIVGSGGLDFLNFTGFSEFNDIHPSGHVRHPNILPVLGIVETYDCCYMLHPKFPYTLENIMHYSPEALWSDWHIRFLIYQIISALVYLHDFGVHHGNLKPSAIFMSDSLWPYLSISDICPVKQNCGFAESKRPALTLCCFEEDCSSRDIYSGFNLSSSLDWQSYSKRWWMGELSNYEYILVLNKLAGRRWGDPAFHTVMPWVIDFTVRPDENSDIGWRDLTKSKWRLAKGDEQLDFTYSSSEVPHHVSDECLSELAVCSYKARRLPKNILRSAVRSVYEPNEYPSNMQRLYQWTPDECIPEFYSDPRIFVSLHSEMSNLALPSWVTSAEEFICLHRDALESDRVSRQLHHWIDITFGYKLSGESSVEAKNVMLPPSDPAKPKSTGRRQLFMKPHPKRLTITPHSTYHNKMESCAKCQGGSSSMTTGLLLKDHIPPAMQSQIDYLEEFEQANVFMKLENHLCPIYDYANDSSCCCSSVKYNKSPCSNQDIVPPESVLSVAPDFDFCSFLECFESDDSSPTGYQELLRWKQKSCSVNEYHANDIFSVGCILAEIYLHRPLFDADLLSAYKETGVLPGAIQELPIHVAVLVESCIQREWKRRPLAKHLLESQYFPPSVRSAYMFLAPLQLICTPRDRLKYVAKLASEGTLRAMGECAAEMCAPYCLPLVSPSLSDIDTEFALALLKEFVKCLSVQATKDLILHIIQKILQAGGLLGESFTVKQILPLLRNVILSCIESSKINKPEPQHSWNSFSLMDGLSALEGLVSVLPVKTILRELLQVAASALVDLCQQIGPENTATYVLPHLKELFAELAFSHESSGLSVPTKGLKFFDGNKTEPAKMESRIDLVFLLYPFLAALVGIEKLRECYSTWFLLEQALQRLYGWKPSTDHSGSSENMKGQRFRPGNYTSSEPAPTKLVAEIGKNGRNMTVSNQGSRLEHGSSSDNLCASTSGNQPWFWFPSPDRNCWAPDFLGRSAGMKDELPWKIKASVLYSARAHPGALRSLAVHDDEFTIFTGGVGPGFKGSIQKWELPNMNCSSGYYGHEEVVNSICILSITGKVASCDGTIHIWNAQTGKLIAVHTESSISFPQQTASIEQANMLNQDALSGGILSNAFRGSLYTTMHYMESKDKLVAGMGNGSIRFIDISQDQKLHLWKSDSDEISFSSLVSAICSCASDKLKKDSTAASSSWIAAGLSSGYCRLLDERSGNIVAVWRAHDGHITKLAAPEDHLIVSSSLDKTLRVWDLRGNLSTQSNIYRSHSDGIINFSAWGQDMVSVSRNKIALTSLSRPTSEIGHQQLTFQNLYSSDRGVKYKNMSVLSTISVLPLSRLFVVGTEDGFLKICH</sequence>
<evidence type="ECO:0000256" key="4">
    <source>
        <dbReference type="SAM" id="MobiDB-lite"/>
    </source>
</evidence>
<protein>
    <recommendedName>
        <fullName evidence="9">Protein kinase domain-containing protein</fullName>
    </recommendedName>
</protein>
<evidence type="ECO:0008006" key="9">
    <source>
        <dbReference type="Google" id="ProtNLM"/>
    </source>
</evidence>
<dbReference type="HOGENOM" id="CLU_250373_0_0_1"/>
<dbReference type="InterPro" id="IPR011009">
    <property type="entry name" value="Kinase-like_dom_sf"/>
</dbReference>
<dbReference type="Gene3D" id="2.130.10.10">
    <property type="entry name" value="YVTN repeat-like/Quinoprotein amine dehydrogenase"/>
    <property type="match status" value="2"/>
</dbReference>
<dbReference type="Gene3D" id="1.10.1540.10">
    <property type="entry name" value="BEACH domain"/>
    <property type="match status" value="1"/>
</dbReference>
<dbReference type="eggNOG" id="KOG1786">
    <property type="taxonomic scope" value="Eukaryota"/>
</dbReference>
<dbReference type="InterPro" id="IPR036322">
    <property type="entry name" value="WD40_repeat_dom_sf"/>
</dbReference>
<feature type="domain" description="Protein kinase" evidence="5">
    <location>
        <begin position="122"/>
        <end position="456"/>
    </location>
</feature>
<dbReference type="EnsemblPlants" id="ONIVA06G10540.4">
    <property type="protein sequence ID" value="ONIVA06G10540.4"/>
    <property type="gene ID" value="ONIVA06G10540"/>
</dbReference>
<dbReference type="InterPro" id="IPR000719">
    <property type="entry name" value="Prot_kinase_dom"/>
</dbReference>
<dbReference type="Gramene" id="ONIVA06G10540.2">
    <property type="protein sequence ID" value="ONIVA06G10540.2"/>
    <property type="gene ID" value="ONIVA06G10540"/>
</dbReference>
<dbReference type="InterPro" id="IPR000409">
    <property type="entry name" value="BEACH_dom"/>
</dbReference>
<keyword evidence="8" id="KW-1185">Reference proteome</keyword>
<dbReference type="EnsemblPlants" id="ONIVA06G10540.3">
    <property type="protein sequence ID" value="ONIVA06G10540.3"/>
    <property type="gene ID" value="ONIVA06G10540"/>
</dbReference>
<dbReference type="PROSITE" id="PS50197">
    <property type="entry name" value="BEACH"/>
    <property type="match status" value="1"/>
</dbReference>
<feature type="region of interest" description="Disordered" evidence="4">
    <location>
        <begin position="1048"/>
        <end position="1074"/>
    </location>
</feature>
<dbReference type="PROSITE" id="PS50082">
    <property type="entry name" value="WD_REPEATS_2"/>
    <property type="match status" value="1"/>
</dbReference>
<dbReference type="CDD" id="cd06071">
    <property type="entry name" value="Beach"/>
    <property type="match status" value="1"/>
</dbReference>
<dbReference type="EnsemblPlants" id="ONIVA06G10540.5">
    <property type="protein sequence ID" value="ONIVA06G10540.5"/>
    <property type="gene ID" value="ONIVA06G10540"/>
</dbReference>
<dbReference type="PANTHER" id="PTHR44662:SF1">
    <property type="entry name" value="WD REPEAT-CONTAINING PROTEIN 81"/>
    <property type="match status" value="1"/>
</dbReference>
<dbReference type="SUPFAM" id="SSF50978">
    <property type="entry name" value="WD40 repeat-like"/>
    <property type="match status" value="1"/>
</dbReference>
<dbReference type="EnsemblPlants" id="ONIVA06G10540.2">
    <property type="protein sequence ID" value="ONIVA06G10540.2"/>
    <property type="gene ID" value="ONIVA06G10540"/>
</dbReference>